<evidence type="ECO:0000256" key="3">
    <source>
        <dbReference type="ARBA" id="ARBA00030516"/>
    </source>
</evidence>
<name>A0AAV7KF57_9METZ</name>
<dbReference type="EMBL" id="JAKMXF010000066">
    <property type="protein sequence ID" value="KAI6659320.1"/>
    <property type="molecule type" value="Genomic_DNA"/>
</dbReference>
<dbReference type="Proteomes" id="UP001165289">
    <property type="component" value="Unassembled WGS sequence"/>
</dbReference>
<dbReference type="PANTHER" id="PTHR12773:SF0">
    <property type="entry name" value="MULTIFUNCTIONAL METHYLTRANSFERASE SUBUNIT TRM112-LIKE PROTEIN"/>
    <property type="match status" value="1"/>
</dbReference>
<dbReference type="PANTHER" id="PTHR12773">
    <property type="entry name" value="UPF0315 PROTEIN-RELATED"/>
    <property type="match status" value="1"/>
</dbReference>
<protein>
    <recommendedName>
        <fullName evidence="2">Multifunctional methyltransferase subunit TRM112-like protein</fullName>
    </recommendedName>
    <alternativeName>
        <fullName evidence="3">tRNA methyltransferase 112 homolog</fullName>
    </alternativeName>
</protein>
<dbReference type="Pfam" id="PF03966">
    <property type="entry name" value="Trm112p"/>
    <property type="match status" value="1"/>
</dbReference>
<evidence type="ECO:0000256" key="2">
    <source>
        <dbReference type="ARBA" id="ARBA00019989"/>
    </source>
</evidence>
<dbReference type="Gene3D" id="2.20.25.10">
    <property type="match status" value="1"/>
</dbReference>
<dbReference type="InterPro" id="IPR005651">
    <property type="entry name" value="Trm112-like"/>
</dbReference>
<organism evidence="4 5">
    <name type="scientific">Oopsacas minuta</name>
    <dbReference type="NCBI Taxonomy" id="111878"/>
    <lineage>
        <taxon>Eukaryota</taxon>
        <taxon>Metazoa</taxon>
        <taxon>Porifera</taxon>
        <taxon>Hexactinellida</taxon>
        <taxon>Hexasterophora</taxon>
        <taxon>Lyssacinosida</taxon>
        <taxon>Leucopsacidae</taxon>
        <taxon>Oopsacas</taxon>
    </lineage>
</organism>
<gene>
    <name evidence="4" type="ORF">LOD99_14991</name>
</gene>
<evidence type="ECO:0000256" key="1">
    <source>
        <dbReference type="ARBA" id="ARBA00007980"/>
    </source>
</evidence>
<evidence type="ECO:0000313" key="4">
    <source>
        <dbReference type="EMBL" id="KAI6659320.1"/>
    </source>
</evidence>
<dbReference type="GO" id="GO:0008168">
    <property type="term" value="F:methyltransferase activity"/>
    <property type="evidence" value="ECO:0007669"/>
    <property type="project" value="UniProtKB-KW"/>
</dbReference>
<dbReference type="AlphaFoldDB" id="A0AAV7KF57"/>
<comment type="similarity">
    <text evidence="1">Belongs to the TRM112 family.</text>
</comment>
<keyword evidence="4" id="KW-0808">Transferase</keyword>
<sequence>MKLITHNILQNNMKDGKKGYPLVLQATKIDKVIAEFNQEFLLRMLDRLEYHVLIHALEMIGMKDFLPIILPENCSEDEAFMKNLHHALLEIDIIEGELICPESGRKFPIKDGIPNMLLTDEEEMAVDSEPKSK</sequence>
<keyword evidence="4" id="KW-0489">Methyltransferase</keyword>
<dbReference type="InterPro" id="IPR039127">
    <property type="entry name" value="Trm112"/>
</dbReference>
<evidence type="ECO:0000313" key="5">
    <source>
        <dbReference type="Proteomes" id="UP001165289"/>
    </source>
</evidence>
<dbReference type="GO" id="GO:0046982">
    <property type="term" value="F:protein heterodimerization activity"/>
    <property type="evidence" value="ECO:0007669"/>
    <property type="project" value="InterPro"/>
</dbReference>
<reference evidence="4 5" key="1">
    <citation type="journal article" date="2023" name="BMC Biol.">
        <title>The compact genome of the sponge Oopsacas minuta (Hexactinellida) is lacking key metazoan core genes.</title>
        <authorList>
            <person name="Santini S."/>
            <person name="Schenkelaars Q."/>
            <person name="Jourda C."/>
            <person name="Duchesne M."/>
            <person name="Belahbib H."/>
            <person name="Rocher C."/>
            <person name="Selva M."/>
            <person name="Riesgo A."/>
            <person name="Vervoort M."/>
            <person name="Leys S.P."/>
            <person name="Kodjabachian L."/>
            <person name="Le Bivic A."/>
            <person name="Borchiellini C."/>
            <person name="Claverie J.M."/>
            <person name="Renard E."/>
        </authorList>
    </citation>
    <scope>NUCLEOTIDE SEQUENCE [LARGE SCALE GENOMIC DNA]</scope>
    <source>
        <strain evidence="4">SPO-2</strain>
    </source>
</reference>
<accession>A0AAV7KF57</accession>
<dbReference type="GO" id="GO:0030488">
    <property type="term" value="P:tRNA methylation"/>
    <property type="evidence" value="ECO:0007669"/>
    <property type="project" value="TreeGrafter"/>
</dbReference>
<proteinExistence type="inferred from homology"/>
<comment type="caution">
    <text evidence="4">The sequence shown here is derived from an EMBL/GenBank/DDBJ whole genome shotgun (WGS) entry which is preliminary data.</text>
</comment>
<dbReference type="CDD" id="cd21089">
    <property type="entry name" value="Trm112-like"/>
    <property type="match status" value="1"/>
</dbReference>
<dbReference type="SUPFAM" id="SSF158997">
    <property type="entry name" value="Trm112p-like"/>
    <property type="match status" value="1"/>
</dbReference>
<keyword evidence="5" id="KW-1185">Reference proteome</keyword>
<dbReference type="GO" id="GO:0070476">
    <property type="term" value="P:rRNA (guanine-N7)-methylation"/>
    <property type="evidence" value="ECO:0007669"/>
    <property type="project" value="TreeGrafter"/>
</dbReference>